<comment type="caution">
    <text evidence="1">The sequence shown here is derived from an EMBL/GenBank/DDBJ whole genome shotgun (WGS) entry which is preliminary data.</text>
</comment>
<sequence length="91" mass="9957">MVRLHAVLELPLPVDELVRWKQRGIRMSDKRVVRRARGLGLKGDVADLADETLQPGSLLALVQSIPEDAAGKRDRALLSVGYDAGLRRSGS</sequence>
<organism evidence="1 2">
    <name type="scientific">Croceibacterium mercuriale</name>
    <dbReference type="NCBI Taxonomy" id="1572751"/>
    <lineage>
        <taxon>Bacteria</taxon>
        <taxon>Pseudomonadati</taxon>
        <taxon>Pseudomonadota</taxon>
        <taxon>Alphaproteobacteria</taxon>
        <taxon>Sphingomonadales</taxon>
        <taxon>Erythrobacteraceae</taxon>
        <taxon>Croceibacterium</taxon>
    </lineage>
</organism>
<dbReference type="RefSeq" id="WP_039093623.1">
    <property type="nucleotide sequence ID" value="NZ_JTDN01000001.1"/>
</dbReference>
<evidence type="ECO:0000313" key="2">
    <source>
        <dbReference type="Proteomes" id="UP000030988"/>
    </source>
</evidence>
<proteinExistence type="predicted"/>
<dbReference type="OrthoDB" id="7718754at2"/>
<protein>
    <submittedName>
        <fullName evidence="1">Uncharacterized protein</fullName>
    </submittedName>
</protein>
<dbReference type="EMBL" id="JTDN01000001">
    <property type="protein sequence ID" value="KHL25349.1"/>
    <property type="molecule type" value="Genomic_DNA"/>
</dbReference>
<accession>A0A0B2BV95</accession>
<dbReference type="Proteomes" id="UP000030988">
    <property type="component" value="Unassembled WGS sequence"/>
</dbReference>
<name>A0A0B2BV95_9SPHN</name>
<evidence type="ECO:0000313" key="1">
    <source>
        <dbReference type="EMBL" id="KHL25349.1"/>
    </source>
</evidence>
<gene>
    <name evidence="1" type="ORF">PK98_01070</name>
</gene>
<reference evidence="1 2" key="1">
    <citation type="submission" date="2014-11" db="EMBL/GenBank/DDBJ databases">
        <title>Draft genome sequence of Kirrobacter mercurialis.</title>
        <authorList>
            <person name="Coil D.A."/>
            <person name="Eisen J.A."/>
        </authorList>
    </citation>
    <scope>NUCLEOTIDE SEQUENCE [LARGE SCALE GENOMIC DNA]</scope>
    <source>
        <strain evidence="1 2">Coronado</strain>
    </source>
</reference>
<dbReference type="AlphaFoldDB" id="A0A0B2BV95"/>
<keyword evidence="2" id="KW-1185">Reference proteome</keyword>